<accession>Q2S2J3</accession>
<proteinExistence type="predicted"/>
<sequence>MGGGVALSGRTRLRPQCASRALGLALRPGTFRHYDEHFDAPLRASVSVLFGEANSRVGRLEFPSMGTLSTPVFTNNDQPTTPLMSQFTISEPSNAFFQWLTASVFALLLLMATAVPAQAQMEDGELPEIDFAVNLMQSAQSISVDGFPGAVTGFHRARAGLNASVQFSENVSGLLMLEQEPNDFGGQFGLGPSVDFMVMNMQVSEGLTVQAGTPVTGLMHFRGFSDGPVVQGNPLIGNSPADIITAGQGVKLIGSYGGFGFDLTAAKTFGENLTTLGEGSTGVWLIGNATYAVSDVLQVGAGLAGATGQETMDFARGDRENINLNPEQQNPNGGFADQSKNTHAALPNGGWITQVDAKITPSPLDIDLWGGYAQDSEVDGTNDAAAAFGGLGAKVDITESFYLAGRFVIVSDQGDAIDNASGDPDGNLTRFEGGIGVELYDHALLKVSGVTQSHGDSFNSAQGTPVTRPAPADSFSGVLTELSFSF</sequence>
<dbReference type="PATRIC" id="fig|309807.25.peg.1520"/>
<evidence type="ECO:0000313" key="2">
    <source>
        <dbReference type="Proteomes" id="UP000008674"/>
    </source>
</evidence>
<evidence type="ECO:0008006" key="3">
    <source>
        <dbReference type="Google" id="ProtNLM"/>
    </source>
</evidence>
<keyword evidence="2" id="KW-1185">Reference proteome</keyword>
<organism evidence="1 2">
    <name type="scientific">Salinibacter ruber (strain DSM 13855 / M31)</name>
    <dbReference type="NCBI Taxonomy" id="309807"/>
    <lineage>
        <taxon>Bacteria</taxon>
        <taxon>Pseudomonadati</taxon>
        <taxon>Rhodothermota</taxon>
        <taxon>Rhodothermia</taxon>
        <taxon>Rhodothermales</taxon>
        <taxon>Salinibacteraceae</taxon>
        <taxon>Salinibacter</taxon>
    </lineage>
</organism>
<reference evidence="1 2" key="1">
    <citation type="journal article" date="2005" name="Proc. Natl. Acad. Sci. U.S.A.">
        <title>The genome of Salinibacter ruber: convergence and gene exchange among hyperhalophilic bacteria and archaea.</title>
        <authorList>
            <person name="Mongodin E.F."/>
            <person name="Nelson K.E."/>
            <person name="Daugherty S."/>
            <person name="Deboy R.T."/>
            <person name="Wister J."/>
            <person name="Khouri H."/>
            <person name="Weidman J."/>
            <person name="Walsh D.A."/>
            <person name="Papke R.T."/>
            <person name="Sanchez Perez G."/>
            <person name="Sharma A.K."/>
            <person name="Nesbo C.L."/>
            <person name="MacLeod D."/>
            <person name="Bapteste E."/>
            <person name="Doolittle W.F."/>
            <person name="Charlebois R.L."/>
            <person name="Legault B."/>
            <person name="Rodriguez-Valera F."/>
        </authorList>
    </citation>
    <scope>NUCLEOTIDE SEQUENCE [LARGE SCALE GENOMIC DNA]</scope>
    <source>
        <strain evidence="2">DSM 13855 / CECT 5946 / M31</strain>
    </source>
</reference>
<evidence type="ECO:0000313" key="1">
    <source>
        <dbReference type="EMBL" id="ABC43840.1"/>
    </source>
</evidence>
<dbReference type="HOGENOM" id="CLU_655349_0_0_10"/>
<dbReference type="EnsemblBacteria" id="ABC43840">
    <property type="protein sequence ID" value="ABC43840"/>
    <property type="gene ID" value="SRU_1464"/>
</dbReference>
<dbReference type="EMBL" id="CP000159">
    <property type="protein sequence ID" value="ABC43840.1"/>
    <property type="molecule type" value="Genomic_DNA"/>
</dbReference>
<dbReference type="STRING" id="309807.SRU_1464"/>
<dbReference type="SUPFAM" id="SSF56935">
    <property type="entry name" value="Porins"/>
    <property type="match status" value="1"/>
</dbReference>
<name>Q2S2J3_SALRD</name>
<dbReference type="KEGG" id="sru:SRU_1464"/>
<protein>
    <recommendedName>
        <fullName evidence="3">Porin domain-containing protein</fullName>
    </recommendedName>
</protein>
<gene>
    <name evidence="1" type="ordered locus">SRU_1464</name>
</gene>
<dbReference type="AlphaFoldDB" id="Q2S2J3"/>
<dbReference type="Proteomes" id="UP000008674">
    <property type="component" value="Chromosome"/>
</dbReference>
<dbReference type="OrthoDB" id="1491478at2"/>
<dbReference type="eggNOG" id="ENOG5032KMN">
    <property type="taxonomic scope" value="Bacteria"/>
</dbReference>